<reference evidence="2 3" key="1">
    <citation type="submission" date="2016-01" db="EMBL/GenBank/DDBJ databases">
        <title>Genome sequence of Clostridium neopropionicum X4, DSM-3847.</title>
        <authorList>
            <person name="Poehlein A."/>
            <person name="Beck M.H."/>
            <person name="Bengelsdorf F.R."/>
            <person name="Daniel R."/>
            <person name="Duerre P."/>
        </authorList>
    </citation>
    <scope>NUCLEOTIDE SEQUENCE [LARGE SCALE GENOMIC DNA]</scope>
    <source>
        <strain evidence="2 3">DSM-3847</strain>
    </source>
</reference>
<dbReference type="InterPro" id="IPR029063">
    <property type="entry name" value="SAM-dependent_MTases_sf"/>
</dbReference>
<dbReference type="SUPFAM" id="SSF53335">
    <property type="entry name" value="S-adenosyl-L-methionine-dependent methyltransferases"/>
    <property type="match status" value="1"/>
</dbReference>
<dbReference type="CDD" id="cd02440">
    <property type="entry name" value="AdoMet_MTases"/>
    <property type="match status" value="1"/>
</dbReference>
<dbReference type="Gene3D" id="3.40.50.150">
    <property type="entry name" value="Vaccinia Virus protein VP39"/>
    <property type="match status" value="1"/>
</dbReference>
<name>A0A136WED2_9FIRM</name>
<evidence type="ECO:0000313" key="3">
    <source>
        <dbReference type="Proteomes" id="UP000070539"/>
    </source>
</evidence>
<dbReference type="GO" id="GO:0008168">
    <property type="term" value="F:methyltransferase activity"/>
    <property type="evidence" value="ECO:0007669"/>
    <property type="project" value="UniProtKB-KW"/>
</dbReference>
<dbReference type="AlphaFoldDB" id="A0A136WED2"/>
<protein>
    <submittedName>
        <fullName evidence="2">Cypemycin methyltransferase</fullName>
        <ecNumber evidence="2">2.1.1.-</ecNumber>
    </submittedName>
</protein>
<keyword evidence="2" id="KW-0808">Transferase</keyword>
<dbReference type="Proteomes" id="UP000070539">
    <property type="component" value="Unassembled WGS sequence"/>
</dbReference>
<accession>A0A136WED2</accession>
<feature type="domain" description="Methyltransferase" evidence="1">
    <location>
        <begin position="36"/>
        <end position="144"/>
    </location>
</feature>
<proteinExistence type="predicted"/>
<organism evidence="2 3">
    <name type="scientific">Anaerotignum neopropionicum</name>
    <dbReference type="NCBI Taxonomy" id="36847"/>
    <lineage>
        <taxon>Bacteria</taxon>
        <taxon>Bacillati</taxon>
        <taxon>Bacillota</taxon>
        <taxon>Clostridia</taxon>
        <taxon>Lachnospirales</taxon>
        <taxon>Anaerotignaceae</taxon>
        <taxon>Anaerotignum</taxon>
    </lineage>
</organism>
<keyword evidence="2" id="KW-0489">Methyltransferase</keyword>
<dbReference type="EC" id="2.1.1.-" evidence="2"/>
<dbReference type="EMBL" id="LRVM01000005">
    <property type="protein sequence ID" value="KXL52857.1"/>
    <property type="molecule type" value="Genomic_DNA"/>
</dbReference>
<dbReference type="GO" id="GO:0032259">
    <property type="term" value="P:methylation"/>
    <property type="evidence" value="ECO:0007669"/>
    <property type="project" value="UniProtKB-KW"/>
</dbReference>
<dbReference type="OrthoDB" id="9791837at2"/>
<comment type="caution">
    <text evidence="2">The sequence shown here is derived from an EMBL/GenBank/DDBJ whole genome shotgun (WGS) entry which is preliminary data.</text>
</comment>
<sequence>MGNFWDKMAKSYDKSTEKYYHNANAKTISHTKQYCDKSKDILDLGCGTGIIILDLTDAVNKITAVDASSKMIDFANQKKIKQGIENIDFSVKDISQLDFTQGKYDIITAFNLLLYLTNPEEILKKIYDCLPSGGYFISATDCVGERFLLKTVMKPLSLLRIIPPMNYFTMETLENAFIYAGFKIVFCENLHNMPPNYYVVAKKQ</sequence>
<dbReference type="RefSeq" id="WP_066087951.1">
    <property type="nucleotide sequence ID" value="NZ_LRVM01000005.1"/>
</dbReference>
<gene>
    <name evidence="2" type="primary">cypM_1</name>
    <name evidence="2" type="ORF">CLNEO_18800</name>
</gene>
<dbReference type="InterPro" id="IPR025714">
    <property type="entry name" value="Methyltranfer_dom"/>
</dbReference>
<evidence type="ECO:0000313" key="2">
    <source>
        <dbReference type="EMBL" id="KXL52857.1"/>
    </source>
</evidence>
<keyword evidence="3" id="KW-1185">Reference proteome</keyword>
<dbReference type="STRING" id="36847.CLNEO_18800"/>
<dbReference type="PANTHER" id="PTHR43861">
    <property type="entry name" value="TRANS-ACONITATE 2-METHYLTRANSFERASE-RELATED"/>
    <property type="match status" value="1"/>
</dbReference>
<evidence type="ECO:0000259" key="1">
    <source>
        <dbReference type="Pfam" id="PF13847"/>
    </source>
</evidence>
<dbReference type="Pfam" id="PF13847">
    <property type="entry name" value="Methyltransf_31"/>
    <property type="match status" value="1"/>
</dbReference>